<dbReference type="RefSeq" id="WP_056968137.1">
    <property type="nucleotide sequence ID" value="NZ_AZEQ01000007.1"/>
</dbReference>
<feature type="transmembrane region" description="Helical" evidence="7">
    <location>
        <begin position="300"/>
        <end position="320"/>
    </location>
</feature>
<feature type="transmembrane region" description="Helical" evidence="7">
    <location>
        <begin position="461"/>
        <end position="481"/>
    </location>
</feature>
<feature type="transmembrane region" description="Helical" evidence="7">
    <location>
        <begin position="43"/>
        <end position="63"/>
    </location>
</feature>
<dbReference type="GO" id="GO:0005886">
    <property type="term" value="C:plasma membrane"/>
    <property type="evidence" value="ECO:0007669"/>
    <property type="project" value="UniProtKB-SubCell"/>
</dbReference>
<gene>
    <name evidence="9" type="ORF">FC47_GL001904</name>
</gene>
<evidence type="ECO:0000313" key="9">
    <source>
        <dbReference type="EMBL" id="KRL26120.1"/>
    </source>
</evidence>
<dbReference type="PATRIC" id="fig|1423771.3.peg.1967"/>
<dbReference type="Gene3D" id="3.40.720.10">
    <property type="entry name" value="Alkaline Phosphatase, subunit A"/>
    <property type="match status" value="1"/>
</dbReference>
<feature type="transmembrane region" description="Helical" evidence="7">
    <location>
        <begin position="387"/>
        <end position="406"/>
    </location>
</feature>
<dbReference type="Pfam" id="PF00884">
    <property type="entry name" value="Sulfatase"/>
    <property type="match status" value="1"/>
</dbReference>
<keyword evidence="5 7" id="KW-1133">Transmembrane helix</keyword>
<name>A0A0R1PCS6_LIMMU</name>
<feature type="transmembrane region" description="Helical" evidence="7">
    <location>
        <begin position="241"/>
        <end position="261"/>
    </location>
</feature>
<keyword evidence="6 7" id="KW-0472">Membrane</keyword>
<evidence type="ECO:0000313" key="10">
    <source>
        <dbReference type="Proteomes" id="UP000050901"/>
    </source>
</evidence>
<dbReference type="AlphaFoldDB" id="A0A0R1PCS6"/>
<dbReference type="PANTHER" id="PTHR47371">
    <property type="entry name" value="LIPOTEICHOIC ACID SYNTHASE"/>
    <property type="match status" value="1"/>
</dbReference>
<dbReference type="CDD" id="cd16015">
    <property type="entry name" value="LTA_synthase"/>
    <property type="match status" value="1"/>
</dbReference>
<feature type="transmembrane region" description="Helical" evidence="7">
    <location>
        <begin position="493"/>
        <end position="511"/>
    </location>
</feature>
<comment type="caution">
    <text evidence="9">The sequence shown here is derived from an EMBL/GenBank/DDBJ whole genome shotgun (WGS) entry which is preliminary data.</text>
</comment>
<feature type="transmembrane region" description="Helical" evidence="7">
    <location>
        <begin position="201"/>
        <end position="221"/>
    </location>
</feature>
<evidence type="ECO:0000256" key="2">
    <source>
        <dbReference type="ARBA" id="ARBA00004936"/>
    </source>
</evidence>
<feature type="transmembrane region" description="Helical" evidence="7">
    <location>
        <begin position="75"/>
        <end position="94"/>
    </location>
</feature>
<sequence length="971" mass="110411">MKLKKLTINWFSMLWLTVLLITTVAVSTTARQMLSHAAGQSFLFLWLIKNAAALSVLILPMMLGAFDIKIPHRQTAVILSAGTGLILFGLANHLTQPAVLESVPSDERYVVQNIFVTWLAYLVLLLFSPWLKKRLHQFTIKQRRRTLLILTLAIWLLNLNHAVGVLGLAGGSSFLWFSYLFAMGDWLGSDQALLQSLKTSWLIIGDLLVFLAMCLAAWFNINQLSYNPHDGLLLTTHYQVAINAFQNTYLAMAILVIITLVKLLSSRSLSSFYAILGGLMLNLLAIPKLFVPFLKYQPRWHLSIAIAAGWAVSWSLAVLLSQWTTRFDWQLKFDLGAGWDVLKKTFAKCWPFLLTAAVIWGMTIWSFGYLWNWQLNMLQWIITDHNAIVWANVMIMMALAGILMALTNRWWLSSALTIIIYGGWLTASLLKIQARAEPILPTDLATLTAPKEMLGMVEPTILLAAGGVVIVLLGFAVAIEIRHGRKYRLKIQWRYLIGAAAILYLSGFAFINHTNSPTYRWAEKVDDTPYFYAQLRGAKVNGTLLQFANNVDVRVMDKPKGYSKARMEKIGQKYRQQAKIINRQRTHASVGNQRLVFILSESFADPRRVPDLKVSGNPLPYLDQLKHRTTSGLMISTGYGGGTANMEYQALTGLSIVNFSPTMPTPYSQLVPYQKRAVSINQLFSYSDGIHPFTANLYSRVKVYRKFGFNRFYHLDGGSRLSYTHKIDNSPRIDDWSAYQQVLLNLRNHHGNQFIQLATMQNHMPYDNFYHHNNYKVSGTAYRTPQAQQQIETYTQGIHYTDEALKKFISRLDQSSQPTTVVWYGDHLPGIYNGVSMAEHGLVMHETDYFIYSNPAAQKINHSRVDKAKIVSPNEFIPMAMAQMDLKVSPYYALLTQVHEKLPAITLDPNVHSHSNRPHSTAVEYVDQDGLQTTLSLKQMRLFDDYRMVQYDLTAGHHYLLHDWFMLKVPH</sequence>
<dbReference type="InterPro" id="IPR000917">
    <property type="entry name" value="Sulfatase_N"/>
</dbReference>
<evidence type="ECO:0000256" key="6">
    <source>
        <dbReference type="ARBA" id="ARBA00023136"/>
    </source>
</evidence>
<dbReference type="EMBL" id="AZEQ01000007">
    <property type="protein sequence ID" value="KRL26120.1"/>
    <property type="molecule type" value="Genomic_DNA"/>
</dbReference>
<dbReference type="SUPFAM" id="SSF53649">
    <property type="entry name" value="Alkaline phosphatase-like"/>
    <property type="match status" value="1"/>
</dbReference>
<dbReference type="InterPro" id="IPR050448">
    <property type="entry name" value="OpgB/LTA_synthase_biosynth"/>
</dbReference>
<feature type="transmembrane region" description="Helical" evidence="7">
    <location>
        <begin position="174"/>
        <end position="194"/>
    </location>
</feature>
<evidence type="ECO:0000256" key="7">
    <source>
        <dbReference type="SAM" id="Phobius"/>
    </source>
</evidence>
<dbReference type="Proteomes" id="UP000050901">
    <property type="component" value="Unassembled WGS sequence"/>
</dbReference>
<comment type="pathway">
    <text evidence="2">Cell wall biogenesis; lipoteichoic acid biosynthesis.</text>
</comment>
<feature type="transmembrane region" description="Helical" evidence="7">
    <location>
        <begin position="147"/>
        <end position="168"/>
    </location>
</feature>
<comment type="subcellular location">
    <subcellularLocation>
        <location evidence="1">Cell membrane</location>
        <topology evidence="1">Multi-pass membrane protein</topology>
    </subcellularLocation>
</comment>
<proteinExistence type="predicted"/>
<evidence type="ECO:0000259" key="8">
    <source>
        <dbReference type="Pfam" id="PF00884"/>
    </source>
</evidence>
<evidence type="ECO:0000256" key="4">
    <source>
        <dbReference type="ARBA" id="ARBA00022692"/>
    </source>
</evidence>
<dbReference type="PANTHER" id="PTHR47371:SF3">
    <property type="entry name" value="PHOSPHOGLYCEROL TRANSFERASE I"/>
    <property type="match status" value="1"/>
</dbReference>
<accession>A0A0R1PCS6</accession>
<reference evidence="9 10" key="1">
    <citation type="journal article" date="2015" name="Genome Announc.">
        <title>Expanding the biotechnology potential of lactobacilli through comparative genomics of 213 strains and associated genera.</title>
        <authorList>
            <person name="Sun Z."/>
            <person name="Harris H.M."/>
            <person name="McCann A."/>
            <person name="Guo C."/>
            <person name="Argimon S."/>
            <person name="Zhang W."/>
            <person name="Yang X."/>
            <person name="Jeffery I.B."/>
            <person name="Cooney J.C."/>
            <person name="Kagawa T.F."/>
            <person name="Liu W."/>
            <person name="Song Y."/>
            <person name="Salvetti E."/>
            <person name="Wrobel A."/>
            <person name="Rasinkangas P."/>
            <person name="Parkhill J."/>
            <person name="Rea M.C."/>
            <person name="O'Sullivan O."/>
            <person name="Ritari J."/>
            <person name="Douillard F.P."/>
            <person name="Paul Ross R."/>
            <person name="Yang R."/>
            <person name="Briner A.E."/>
            <person name="Felis G.E."/>
            <person name="de Vos W.M."/>
            <person name="Barrangou R."/>
            <person name="Klaenhammer T.R."/>
            <person name="Caufield P.W."/>
            <person name="Cui Y."/>
            <person name="Zhang H."/>
            <person name="O'Toole P.W."/>
        </authorList>
    </citation>
    <scope>NUCLEOTIDE SEQUENCE [LARGE SCALE GENOMIC DNA]</scope>
    <source>
        <strain evidence="9 10">DSM 13345</strain>
    </source>
</reference>
<evidence type="ECO:0000256" key="1">
    <source>
        <dbReference type="ARBA" id="ARBA00004651"/>
    </source>
</evidence>
<evidence type="ECO:0000256" key="3">
    <source>
        <dbReference type="ARBA" id="ARBA00022475"/>
    </source>
</evidence>
<organism evidence="9 10">
    <name type="scientific">Limosilactobacillus mucosae DSM 13345</name>
    <dbReference type="NCBI Taxonomy" id="1423771"/>
    <lineage>
        <taxon>Bacteria</taxon>
        <taxon>Bacillati</taxon>
        <taxon>Bacillota</taxon>
        <taxon>Bacilli</taxon>
        <taxon>Lactobacillales</taxon>
        <taxon>Lactobacillaceae</taxon>
        <taxon>Limosilactobacillus</taxon>
    </lineage>
</organism>
<keyword evidence="3" id="KW-1003">Cell membrane</keyword>
<feature type="transmembrane region" description="Helical" evidence="7">
    <location>
        <begin position="349"/>
        <end position="367"/>
    </location>
</feature>
<protein>
    <recommendedName>
        <fullName evidence="8">Sulfatase N-terminal domain-containing protein</fullName>
    </recommendedName>
</protein>
<feature type="transmembrane region" description="Helical" evidence="7">
    <location>
        <begin position="411"/>
        <end position="430"/>
    </location>
</feature>
<keyword evidence="4 7" id="KW-0812">Transmembrane</keyword>
<dbReference type="InterPro" id="IPR017850">
    <property type="entry name" value="Alkaline_phosphatase_core_sf"/>
</dbReference>
<feature type="transmembrane region" description="Helical" evidence="7">
    <location>
        <begin position="109"/>
        <end position="127"/>
    </location>
</feature>
<feature type="domain" description="Sulfatase N-terminal" evidence="8">
    <location>
        <begin position="595"/>
        <end position="885"/>
    </location>
</feature>
<evidence type="ECO:0000256" key="5">
    <source>
        <dbReference type="ARBA" id="ARBA00022989"/>
    </source>
</evidence>
<feature type="transmembrane region" description="Helical" evidence="7">
    <location>
        <begin position="273"/>
        <end position="294"/>
    </location>
</feature>